<comment type="similarity">
    <text evidence="2">Belongs to the auxin efflux carrier (TC 2.A.69) family.</text>
</comment>
<keyword evidence="5 8" id="KW-0812">Transmembrane</keyword>
<comment type="subcellular location">
    <subcellularLocation>
        <location evidence="1">Cell membrane</location>
        <topology evidence="1">Multi-pass membrane protein</topology>
    </subcellularLocation>
</comment>
<organism evidence="9 10">
    <name type="scientific">Bosea eneae</name>
    <dbReference type="NCBI Taxonomy" id="151454"/>
    <lineage>
        <taxon>Bacteria</taxon>
        <taxon>Pseudomonadati</taxon>
        <taxon>Pseudomonadota</taxon>
        <taxon>Alphaproteobacteria</taxon>
        <taxon>Hyphomicrobiales</taxon>
        <taxon>Boseaceae</taxon>
        <taxon>Bosea</taxon>
    </lineage>
</organism>
<dbReference type="Proteomes" id="UP001596053">
    <property type="component" value="Unassembled WGS sequence"/>
</dbReference>
<comment type="caution">
    <text evidence="9">The sequence shown here is derived from an EMBL/GenBank/DDBJ whole genome shotgun (WGS) entry which is preliminary data.</text>
</comment>
<dbReference type="RefSeq" id="WP_377800377.1">
    <property type="nucleotide sequence ID" value="NZ_JBHSLW010000035.1"/>
</dbReference>
<dbReference type="Gene3D" id="1.20.1530.20">
    <property type="match status" value="1"/>
</dbReference>
<keyword evidence="6 8" id="KW-1133">Transmembrane helix</keyword>
<dbReference type="Pfam" id="PF03547">
    <property type="entry name" value="Mem_trans"/>
    <property type="match status" value="2"/>
</dbReference>
<dbReference type="PANTHER" id="PTHR36838">
    <property type="entry name" value="AUXIN EFFLUX CARRIER FAMILY PROTEIN"/>
    <property type="match status" value="1"/>
</dbReference>
<feature type="transmembrane region" description="Helical" evidence="8">
    <location>
        <begin position="6"/>
        <end position="24"/>
    </location>
</feature>
<dbReference type="EMBL" id="JBHSLW010000035">
    <property type="protein sequence ID" value="MFC5422082.1"/>
    <property type="molecule type" value="Genomic_DNA"/>
</dbReference>
<keyword evidence="4" id="KW-1003">Cell membrane</keyword>
<feature type="transmembrane region" description="Helical" evidence="8">
    <location>
        <begin position="95"/>
        <end position="116"/>
    </location>
</feature>
<dbReference type="InterPro" id="IPR004776">
    <property type="entry name" value="Mem_transp_PIN-like"/>
</dbReference>
<accession>A0ABW0IVH0</accession>
<evidence type="ECO:0000256" key="2">
    <source>
        <dbReference type="ARBA" id="ARBA00010145"/>
    </source>
</evidence>
<evidence type="ECO:0000256" key="5">
    <source>
        <dbReference type="ARBA" id="ARBA00022692"/>
    </source>
</evidence>
<evidence type="ECO:0000313" key="9">
    <source>
        <dbReference type="EMBL" id="MFC5422082.1"/>
    </source>
</evidence>
<name>A0ABW0IVH0_9HYPH</name>
<protein>
    <submittedName>
        <fullName evidence="9">AEC family transporter</fullName>
    </submittedName>
</protein>
<evidence type="ECO:0000256" key="4">
    <source>
        <dbReference type="ARBA" id="ARBA00022475"/>
    </source>
</evidence>
<evidence type="ECO:0000256" key="8">
    <source>
        <dbReference type="SAM" id="Phobius"/>
    </source>
</evidence>
<dbReference type="PANTHER" id="PTHR36838:SF3">
    <property type="entry name" value="TRANSPORTER AUXIN EFFLUX CARRIER EC FAMILY"/>
    <property type="match status" value="1"/>
</dbReference>
<feature type="transmembrane region" description="Helical" evidence="8">
    <location>
        <begin position="220"/>
        <end position="241"/>
    </location>
</feature>
<sequence length="305" mass="32236">MLSSLIIVLPVFGLIAIGYGTRWLKLLRETTGEGLSDFVFVLAIPCLLFKTLATATIPPDQPWGYWISYFAGLAVVWLIAQFVARRFFARKGPELVVSGFAAAQSNTVFVGIPMILKAYGDAGAVPLSLLLAVHLPVTMTAATLLAEGRGTSPLLLLRRLFTHPIVVGILLGSAVRPFVGMIPAPLWSIVDLIAGAAVPCALVSLGIALRRYGLASGIGLPAILSFLKLILHPLIVFLLATKVFAMPVAWAGVAVLFAACPCGINAYLFAERYKQGVADASSAIALSTGLSLFTTIGWLTFLGVG</sequence>
<feature type="transmembrane region" description="Helical" evidence="8">
    <location>
        <begin position="63"/>
        <end position="83"/>
    </location>
</feature>
<feature type="transmembrane region" description="Helical" evidence="8">
    <location>
        <begin position="160"/>
        <end position="179"/>
    </location>
</feature>
<proteinExistence type="inferred from homology"/>
<feature type="transmembrane region" description="Helical" evidence="8">
    <location>
        <begin position="128"/>
        <end position="148"/>
    </location>
</feature>
<feature type="transmembrane region" description="Helical" evidence="8">
    <location>
        <begin position="282"/>
        <end position="304"/>
    </location>
</feature>
<evidence type="ECO:0000256" key="3">
    <source>
        <dbReference type="ARBA" id="ARBA00022448"/>
    </source>
</evidence>
<evidence type="ECO:0000256" key="6">
    <source>
        <dbReference type="ARBA" id="ARBA00022989"/>
    </source>
</evidence>
<keyword evidence="7 8" id="KW-0472">Membrane</keyword>
<feature type="transmembrane region" description="Helical" evidence="8">
    <location>
        <begin position="36"/>
        <end position="57"/>
    </location>
</feature>
<feature type="transmembrane region" description="Helical" evidence="8">
    <location>
        <begin position="185"/>
        <end position="208"/>
    </location>
</feature>
<evidence type="ECO:0000313" key="10">
    <source>
        <dbReference type="Proteomes" id="UP001596053"/>
    </source>
</evidence>
<reference evidence="10" key="1">
    <citation type="journal article" date="2019" name="Int. J. Syst. Evol. Microbiol.">
        <title>The Global Catalogue of Microorganisms (GCM) 10K type strain sequencing project: providing services to taxonomists for standard genome sequencing and annotation.</title>
        <authorList>
            <consortium name="The Broad Institute Genomics Platform"/>
            <consortium name="The Broad Institute Genome Sequencing Center for Infectious Disease"/>
            <person name="Wu L."/>
            <person name="Ma J."/>
        </authorList>
    </citation>
    <scope>NUCLEOTIDE SEQUENCE [LARGE SCALE GENOMIC DNA]</scope>
    <source>
        <strain evidence="10">NCAIM B.01391</strain>
    </source>
</reference>
<keyword evidence="10" id="KW-1185">Reference proteome</keyword>
<dbReference type="InterPro" id="IPR038770">
    <property type="entry name" value="Na+/solute_symporter_sf"/>
</dbReference>
<evidence type="ECO:0000256" key="7">
    <source>
        <dbReference type="ARBA" id="ARBA00023136"/>
    </source>
</evidence>
<gene>
    <name evidence="9" type="ORF">ACFPOB_21190</name>
</gene>
<evidence type="ECO:0000256" key="1">
    <source>
        <dbReference type="ARBA" id="ARBA00004651"/>
    </source>
</evidence>
<feature type="transmembrane region" description="Helical" evidence="8">
    <location>
        <begin position="247"/>
        <end position="270"/>
    </location>
</feature>
<keyword evidence="3" id="KW-0813">Transport</keyword>